<sequence length="203" mass="20853">MNLVTNLRKAATILLSLVASIVLVLGFAIVSDSTPAIAGYDPFIGEIELLPYSYCPEGFLEANGQTLQISQNQALFSLLGTTFGGNGTTTFNLPDLSGRFPMGIGRTADRNIVLGQQAGSATVTLNVNSLPAHNHGYATSTVAAANATAEAGSGTVTVVKSITANAGNATTANTGSGQPVSIIPPYVGMRYCIATQGIYPSRP</sequence>
<dbReference type="SUPFAM" id="SSF88874">
    <property type="entry name" value="Receptor-binding domain of short tail fibre protein gp12"/>
    <property type="match status" value="1"/>
</dbReference>
<evidence type="ECO:0000313" key="3">
    <source>
        <dbReference type="Proteomes" id="UP000631421"/>
    </source>
</evidence>
<gene>
    <name evidence="2" type="ORF">H6F44_14010</name>
</gene>
<reference evidence="2" key="2">
    <citation type="submission" date="2020-08" db="EMBL/GenBank/DDBJ databases">
        <authorList>
            <person name="Chen M."/>
            <person name="Teng W."/>
            <person name="Zhao L."/>
            <person name="Hu C."/>
            <person name="Zhou Y."/>
            <person name="Han B."/>
            <person name="Song L."/>
            <person name="Shu W."/>
        </authorList>
    </citation>
    <scope>NUCLEOTIDE SEQUENCE</scope>
    <source>
        <strain evidence="2">FACHB-1277</strain>
    </source>
</reference>
<dbReference type="Proteomes" id="UP000631421">
    <property type="component" value="Unassembled WGS sequence"/>
</dbReference>
<dbReference type="InterPro" id="IPR037053">
    <property type="entry name" value="Phage_tail_collar_dom_sf"/>
</dbReference>
<evidence type="ECO:0000259" key="1">
    <source>
        <dbReference type="Pfam" id="PF07484"/>
    </source>
</evidence>
<feature type="domain" description="Phage tail collar" evidence="1">
    <location>
        <begin position="45"/>
        <end position="101"/>
    </location>
</feature>
<dbReference type="Gene3D" id="3.90.1340.10">
    <property type="entry name" value="Phage tail collar domain"/>
    <property type="match status" value="1"/>
</dbReference>
<protein>
    <submittedName>
        <fullName evidence="2">Tail fiber protein</fullName>
    </submittedName>
</protein>
<dbReference type="Pfam" id="PF07484">
    <property type="entry name" value="Collar"/>
    <property type="match status" value="1"/>
</dbReference>
<keyword evidence="3" id="KW-1185">Reference proteome</keyword>
<accession>A0A926UW96</accession>
<dbReference type="AlphaFoldDB" id="A0A926UW96"/>
<dbReference type="EMBL" id="JACJPY010000046">
    <property type="protein sequence ID" value="MBD2151227.1"/>
    <property type="molecule type" value="Genomic_DNA"/>
</dbReference>
<reference evidence="2" key="1">
    <citation type="journal article" date="2015" name="ISME J.">
        <title>Draft Genome Sequence of Streptomyces incarnatus NRRL8089, which Produces the Nucleoside Antibiotic Sinefungin.</title>
        <authorList>
            <person name="Oshima K."/>
            <person name="Hattori M."/>
            <person name="Shimizu H."/>
            <person name="Fukuda K."/>
            <person name="Nemoto M."/>
            <person name="Inagaki K."/>
            <person name="Tamura T."/>
        </authorList>
    </citation>
    <scope>NUCLEOTIDE SEQUENCE</scope>
    <source>
        <strain evidence="2">FACHB-1277</strain>
    </source>
</reference>
<proteinExistence type="predicted"/>
<organism evidence="2 3">
    <name type="scientific">Pseudanabaena cinerea FACHB-1277</name>
    <dbReference type="NCBI Taxonomy" id="2949581"/>
    <lineage>
        <taxon>Bacteria</taxon>
        <taxon>Bacillati</taxon>
        <taxon>Cyanobacteriota</taxon>
        <taxon>Cyanophyceae</taxon>
        <taxon>Pseudanabaenales</taxon>
        <taxon>Pseudanabaenaceae</taxon>
        <taxon>Pseudanabaena</taxon>
        <taxon>Pseudanabaena cinerea</taxon>
    </lineage>
</organism>
<comment type="caution">
    <text evidence="2">The sequence shown here is derived from an EMBL/GenBank/DDBJ whole genome shotgun (WGS) entry which is preliminary data.</text>
</comment>
<dbReference type="RefSeq" id="WP_190351646.1">
    <property type="nucleotide sequence ID" value="NZ_JACJPY010000046.1"/>
</dbReference>
<evidence type="ECO:0000313" key="2">
    <source>
        <dbReference type="EMBL" id="MBD2151227.1"/>
    </source>
</evidence>
<name>A0A926UW96_9CYAN</name>
<dbReference type="InterPro" id="IPR011083">
    <property type="entry name" value="Phage_tail_collar_dom"/>
</dbReference>